<sequence>MPCFKTRIKQHHFIEVNFTNFDLSQFPKIGIYQEVRANVSLGFSVENEIAIRESVYFTILMSTILFPYKSDFAIGHELTDYRRIHFQPYYLAQRIIEQLMVTYPNEKELLNQPKIYYALMRTITLSGFLVEDNDDSGCNRLEQYCRDYPDFVLAFSQIINQVLAHNELFLDADQVLTMILIQSLPILNYYLPIKKYEKSLKIGIFQDSFLSVKYVIQEEIRRKTNIRIQFSSSFDTNQQYDLIITNRIFFESYTRSYSEKPPVFFIDFPLNTKMINHLVNKINQLSEELLHRDNDLASGD</sequence>
<dbReference type="RefSeq" id="WP_057908786.1">
    <property type="nucleotide sequence ID" value="NZ_AYZB01000058.1"/>
</dbReference>
<organism evidence="1 2">
    <name type="scientific">Latilactobacillus graminis DSM 20719</name>
    <dbReference type="NCBI Taxonomy" id="1423752"/>
    <lineage>
        <taxon>Bacteria</taxon>
        <taxon>Bacillati</taxon>
        <taxon>Bacillota</taxon>
        <taxon>Bacilli</taxon>
        <taxon>Lactobacillales</taxon>
        <taxon>Lactobacillaceae</taxon>
        <taxon>Latilactobacillus</taxon>
    </lineage>
</organism>
<dbReference type="EMBL" id="AYZB01000058">
    <property type="protein sequence ID" value="KRM21208.1"/>
    <property type="molecule type" value="Genomic_DNA"/>
</dbReference>
<comment type="caution">
    <text evidence="1">The sequence shown here is derived from an EMBL/GenBank/DDBJ whole genome shotgun (WGS) entry which is preliminary data.</text>
</comment>
<reference evidence="1 2" key="1">
    <citation type="journal article" date="2015" name="Genome Announc.">
        <title>Expanding the biotechnology potential of lactobacilli through comparative genomics of 213 strains and associated genera.</title>
        <authorList>
            <person name="Sun Z."/>
            <person name="Harris H.M."/>
            <person name="McCann A."/>
            <person name="Guo C."/>
            <person name="Argimon S."/>
            <person name="Zhang W."/>
            <person name="Yang X."/>
            <person name="Jeffery I.B."/>
            <person name="Cooney J.C."/>
            <person name="Kagawa T.F."/>
            <person name="Liu W."/>
            <person name="Song Y."/>
            <person name="Salvetti E."/>
            <person name="Wrobel A."/>
            <person name="Rasinkangas P."/>
            <person name="Parkhill J."/>
            <person name="Rea M.C."/>
            <person name="O'Sullivan O."/>
            <person name="Ritari J."/>
            <person name="Douillard F.P."/>
            <person name="Paul Ross R."/>
            <person name="Yang R."/>
            <person name="Briner A.E."/>
            <person name="Felis G.E."/>
            <person name="de Vos W.M."/>
            <person name="Barrangou R."/>
            <person name="Klaenhammer T.R."/>
            <person name="Caufield P.W."/>
            <person name="Cui Y."/>
            <person name="Zhang H."/>
            <person name="O'Toole P.W."/>
        </authorList>
    </citation>
    <scope>NUCLEOTIDE SEQUENCE [LARGE SCALE GENOMIC DNA]</scope>
    <source>
        <strain evidence="1 2">DSM 20719</strain>
    </source>
</reference>
<dbReference type="AlphaFoldDB" id="A0AA89KWP5"/>
<dbReference type="Proteomes" id="UP000050823">
    <property type="component" value="Unassembled WGS sequence"/>
</dbReference>
<gene>
    <name evidence="1" type="ORF">FC90_GL001745</name>
</gene>
<proteinExistence type="predicted"/>
<evidence type="ECO:0000313" key="1">
    <source>
        <dbReference type="EMBL" id="KRM21208.1"/>
    </source>
</evidence>
<protein>
    <submittedName>
        <fullName evidence="1">Uncharacterized protein</fullName>
    </submittedName>
</protein>
<accession>A0AA89KWP5</accession>
<name>A0AA89KWP5_9LACO</name>
<evidence type="ECO:0000313" key="2">
    <source>
        <dbReference type="Proteomes" id="UP000050823"/>
    </source>
</evidence>